<dbReference type="eggNOG" id="COG3028">
    <property type="taxonomic scope" value="Bacteria"/>
</dbReference>
<protein>
    <recommendedName>
        <fullName evidence="5">Dual-action ribosomal maturation protein DarP</fullName>
    </recommendedName>
    <alternativeName>
        <fullName evidence="5">Large ribosomal subunit assembly factor DarP</fullName>
    </alternativeName>
</protein>
<comment type="caution">
    <text evidence="6">The sequence shown here is derived from an EMBL/GenBank/DDBJ whole genome shotgun (WGS) entry which is preliminary data.</text>
</comment>
<dbReference type="HAMAP" id="MF_00765">
    <property type="entry name" value="DarP"/>
    <property type="match status" value="1"/>
</dbReference>
<evidence type="ECO:0000256" key="2">
    <source>
        <dbReference type="ARBA" id="ARBA00022517"/>
    </source>
</evidence>
<proteinExistence type="inferred from homology"/>
<dbReference type="AlphaFoldDB" id="A0A095SLJ8"/>
<dbReference type="OrthoDB" id="5293604at2"/>
<dbReference type="CDD" id="cd16331">
    <property type="entry name" value="YjgA-like"/>
    <property type="match status" value="1"/>
</dbReference>
<dbReference type="SUPFAM" id="SSF158710">
    <property type="entry name" value="PSPTO4464-like"/>
    <property type="match status" value="1"/>
</dbReference>
<keyword evidence="2 5" id="KW-0690">Ribosome biogenesis</keyword>
<dbReference type="Proteomes" id="UP000029444">
    <property type="component" value="Unassembled WGS sequence"/>
</dbReference>
<dbReference type="PANTHER" id="PTHR38101:SF1">
    <property type="entry name" value="UPF0307 PROTEIN YJGA"/>
    <property type="match status" value="1"/>
</dbReference>
<evidence type="ECO:0000256" key="5">
    <source>
        <dbReference type="HAMAP-Rule" id="MF_00765"/>
    </source>
</evidence>
<dbReference type="PANTHER" id="PTHR38101">
    <property type="entry name" value="UPF0307 PROTEIN YJGA"/>
    <property type="match status" value="1"/>
</dbReference>
<name>A0A095SLJ8_9GAMM</name>
<accession>A0A095SLJ8</accession>
<dbReference type="InterPro" id="IPR006839">
    <property type="entry name" value="DarP"/>
</dbReference>
<comment type="subcellular location">
    <subcellularLocation>
        <location evidence="5">Cytoplasm</location>
    </subcellularLocation>
    <text evidence="5">Associates with late stage pre-50S ribosomal subunits.</text>
</comment>
<reference evidence="6 7" key="1">
    <citation type="submission" date="2012-09" db="EMBL/GenBank/DDBJ databases">
        <title>Genome Sequence of alkane-degrading Bacterium Alcanivorax sp. 19-m-6.</title>
        <authorList>
            <person name="Lai Q."/>
            <person name="Shao Z."/>
        </authorList>
    </citation>
    <scope>NUCLEOTIDE SEQUENCE [LARGE SCALE GENOMIC DNA]</scope>
    <source>
        <strain evidence="6 7">19-m-6</strain>
    </source>
</reference>
<comment type="similarity">
    <text evidence="5">Belongs to the DarP family.</text>
</comment>
<dbReference type="PIRSF" id="PIRSF016183">
    <property type="entry name" value="UCP016183"/>
    <property type="match status" value="1"/>
</dbReference>
<dbReference type="GO" id="GO:1902626">
    <property type="term" value="P:assembly of large subunit precursor of preribosome"/>
    <property type="evidence" value="ECO:0007669"/>
    <property type="project" value="UniProtKB-UniRule"/>
</dbReference>
<evidence type="ECO:0000313" key="6">
    <source>
        <dbReference type="EMBL" id="KGD65526.1"/>
    </source>
</evidence>
<evidence type="ECO:0000256" key="3">
    <source>
        <dbReference type="ARBA" id="ARBA00022730"/>
    </source>
</evidence>
<gene>
    <name evidence="5" type="primary">darP</name>
    <name evidence="6" type="ORF">Y5S_01419</name>
</gene>
<keyword evidence="7" id="KW-1185">Reference proteome</keyword>
<keyword evidence="4 5" id="KW-0694">RNA-binding</keyword>
<dbReference type="PATRIC" id="fig|1177154.3.peg.1445"/>
<evidence type="ECO:0000256" key="1">
    <source>
        <dbReference type="ARBA" id="ARBA00022490"/>
    </source>
</evidence>
<evidence type="ECO:0000256" key="4">
    <source>
        <dbReference type="ARBA" id="ARBA00022884"/>
    </source>
</evidence>
<dbReference type="EMBL" id="ARXV01000004">
    <property type="protein sequence ID" value="KGD65526.1"/>
    <property type="molecule type" value="Genomic_DNA"/>
</dbReference>
<sequence length="179" mass="20811">MTEYNDDQYTSKSEQKRDDLALQELGQSLMELKQGEQQRLPLSDALKKGLEEARRITSNEARRRHSLYIGRLVRESNTEQIEQALAALKDPFRQQRLSNWVDQIATSEQPKEADATLQQILETFPHGDRQQLRNLTRNALKAKVADPENASAADKEKFKRERRKLMNYLNQLDKTAPLY</sequence>
<dbReference type="Gene3D" id="1.10.60.30">
    <property type="entry name" value="PSPTO4464-like domains"/>
    <property type="match status" value="2"/>
</dbReference>
<keyword evidence="3 5" id="KW-0699">rRNA-binding</keyword>
<organism evidence="6 7">
    <name type="scientific">Alcanivorax nanhaiticus</name>
    <dbReference type="NCBI Taxonomy" id="1177154"/>
    <lineage>
        <taxon>Bacteria</taxon>
        <taxon>Pseudomonadati</taxon>
        <taxon>Pseudomonadota</taxon>
        <taxon>Gammaproteobacteria</taxon>
        <taxon>Oceanospirillales</taxon>
        <taxon>Alcanivoracaceae</taxon>
        <taxon>Alcanivorax</taxon>
    </lineage>
</organism>
<dbReference type="Pfam" id="PF04751">
    <property type="entry name" value="DarP"/>
    <property type="match status" value="1"/>
</dbReference>
<dbReference type="GO" id="GO:0043022">
    <property type="term" value="F:ribosome binding"/>
    <property type="evidence" value="ECO:0007669"/>
    <property type="project" value="UniProtKB-UniRule"/>
</dbReference>
<dbReference type="STRING" id="1177154.Y5S_01419"/>
<evidence type="ECO:0000313" key="7">
    <source>
        <dbReference type="Proteomes" id="UP000029444"/>
    </source>
</evidence>
<dbReference type="GO" id="GO:0005829">
    <property type="term" value="C:cytosol"/>
    <property type="evidence" value="ECO:0007669"/>
    <property type="project" value="TreeGrafter"/>
</dbReference>
<keyword evidence="1 5" id="KW-0963">Cytoplasm</keyword>
<dbReference type="RefSeq" id="WP_035231687.1">
    <property type="nucleotide sequence ID" value="NZ_ARXV01000004.1"/>
</dbReference>
<comment type="function">
    <text evidence="5">Member of a network of 50S ribosomal subunit biogenesis factors which assembles along the 30S-50S interface, preventing incorrect 23S rRNA structures from forming. Promotes peptidyl transferase center (PTC) maturation.</text>
</comment>
<dbReference type="InterPro" id="IPR023153">
    <property type="entry name" value="DarP_sf"/>
</dbReference>
<dbReference type="NCBIfam" id="NF003593">
    <property type="entry name" value="PRK05255.1-1"/>
    <property type="match status" value="1"/>
</dbReference>
<dbReference type="GO" id="GO:0019843">
    <property type="term" value="F:rRNA binding"/>
    <property type="evidence" value="ECO:0007669"/>
    <property type="project" value="UniProtKB-UniRule"/>
</dbReference>